<dbReference type="InterPro" id="IPR036388">
    <property type="entry name" value="WH-like_DNA-bd_sf"/>
</dbReference>
<evidence type="ECO:0000256" key="3">
    <source>
        <dbReference type="ARBA" id="ARBA00023125"/>
    </source>
</evidence>
<evidence type="ECO:0000256" key="5">
    <source>
        <dbReference type="SAM" id="MobiDB-lite"/>
    </source>
</evidence>
<dbReference type="OrthoDB" id="2989615at2"/>
<reference evidence="6 7" key="1">
    <citation type="submission" date="2018-01" db="EMBL/GenBank/DDBJ databases">
        <title>Genome sequence of a Cantenovulum-like bacteria.</title>
        <authorList>
            <person name="Tan W.R."/>
            <person name="Lau N.-S."/>
            <person name="Go F."/>
            <person name="Amirul A.-A.A."/>
        </authorList>
    </citation>
    <scope>NUCLEOTIDE SEQUENCE [LARGE SCALE GENOMIC DNA]</scope>
    <source>
        <strain evidence="6 7">CCB-QB4</strain>
    </source>
</reference>
<dbReference type="GO" id="GO:0003677">
    <property type="term" value="F:DNA binding"/>
    <property type="evidence" value="ECO:0007669"/>
    <property type="project" value="UniProtKB-KW"/>
</dbReference>
<feature type="compositionally biased region" description="Basic and acidic residues" evidence="5">
    <location>
        <begin position="143"/>
        <end position="152"/>
    </location>
</feature>
<evidence type="ECO:0000313" key="7">
    <source>
        <dbReference type="Proteomes" id="UP000244441"/>
    </source>
</evidence>
<keyword evidence="3" id="KW-0238">DNA-binding</keyword>
<protein>
    <recommendedName>
        <fullName evidence="8">Penicillinase repressor</fullName>
    </recommendedName>
</protein>
<evidence type="ECO:0000256" key="1">
    <source>
        <dbReference type="ARBA" id="ARBA00011046"/>
    </source>
</evidence>
<dbReference type="AlphaFoldDB" id="A0A2S0VXH6"/>
<dbReference type="InterPro" id="IPR005650">
    <property type="entry name" value="BlaI_family"/>
</dbReference>
<dbReference type="InterPro" id="IPR011991">
    <property type="entry name" value="ArsR-like_HTH"/>
</dbReference>
<dbReference type="KEGG" id="cate:C2869_05475"/>
<name>A0A2S0VXH6_9ALTE</name>
<dbReference type="Proteomes" id="UP000244441">
    <property type="component" value="Chromosome"/>
</dbReference>
<evidence type="ECO:0008006" key="8">
    <source>
        <dbReference type="Google" id="ProtNLM"/>
    </source>
</evidence>
<feature type="region of interest" description="Disordered" evidence="5">
    <location>
        <begin position="118"/>
        <end position="152"/>
    </location>
</feature>
<feature type="compositionally biased region" description="Polar residues" evidence="5">
    <location>
        <begin position="122"/>
        <end position="137"/>
    </location>
</feature>
<gene>
    <name evidence="6" type="ORF">C2869_05475</name>
</gene>
<dbReference type="CDD" id="cd00090">
    <property type="entry name" value="HTH_ARSR"/>
    <property type="match status" value="1"/>
</dbReference>
<dbReference type="SUPFAM" id="SSF46785">
    <property type="entry name" value="Winged helix' DNA-binding domain"/>
    <property type="match status" value="1"/>
</dbReference>
<dbReference type="Pfam" id="PF03965">
    <property type="entry name" value="Penicillinase_R"/>
    <property type="match status" value="1"/>
</dbReference>
<sequence length="152" mass="17069">MSKGLSQWFGNKSSQQTVPSLGVREIEVLRILWHKPHQSVQQVLEQIAEQQLSLSTLQSTLERLYRKNLVKREKQGRHYVYQAAISQSTIISQLMQDIASQISGGDKAPMISGFMQFIGDDNSASPNTKTEQESAVTPQVRPHLADNPKPKN</sequence>
<keyword evidence="7" id="KW-1185">Reference proteome</keyword>
<organism evidence="6 7">
    <name type="scientific">Saccharobesus litoralis</name>
    <dbReference type="NCBI Taxonomy" id="2172099"/>
    <lineage>
        <taxon>Bacteria</taxon>
        <taxon>Pseudomonadati</taxon>
        <taxon>Pseudomonadota</taxon>
        <taxon>Gammaproteobacteria</taxon>
        <taxon>Alteromonadales</taxon>
        <taxon>Alteromonadaceae</taxon>
        <taxon>Saccharobesus</taxon>
    </lineage>
</organism>
<evidence type="ECO:0000256" key="2">
    <source>
        <dbReference type="ARBA" id="ARBA00023015"/>
    </source>
</evidence>
<proteinExistence type="inferred from homology"/>
<dbReference type="EMBL" id="CP026604">
    <property type="protein sequence ID" value="AWB68926.1"/>
    <property type="molecule type" value="Genomic_DNA"/>
</dbReference>
<keyword evidence="4" id="KW-0804">Transcription</keyword>
<dbReference type="Gene3D" id="1.10.10.10">
    <property type="entry name" value="Winged helix-like DNA-binding domain superfamily/Winged helix DNA-binding domain"/>
    <property type="match status" value="1"/>
</dbReference>
<evidence type="ECO:0000313" key="6">
    <source>
        <dbReference type="EMBL" id="AWB68926.1"/>
    </source>
</evidence>
<dbReference type="InterPro" id="IPR036390">
    <property type="entry name" value="WH_DNA-bd_sf"/>
</dbReference>
<comment type="similarity">
    <text evidence="1">Belongs to the BlaI transcriptional regulatory family.</text>
</comment>
<dbReference type="GO" id="GO:0045892">
    <property type="term" value="P:negative regulation of DNA-templated transcription"/>
    <property type="evidence" value="ECO:0007669"/>
    <property type="project" value="InterPro"/>
</dbReference>
<evidence type="ECO:0000256" key="4">
    <source>
        <dbReference type="ARBA" id="ARBA00023163"/>
    </source>
</evidence>
<accession>A0A2S0VXH6</accession>
<keyword evidence="2" id="KW-0805">Transcription regulation</keyword>